<evidence type="ECO:0000313" key="2">
    <source>
        <dbReference type="WBParaSite" id="ES5_v2.g24440.t1"/>
    </source>
</evidence>
<organism evidence="1 2">
    <name type="scientific">Panagrolaimus sp. ES5</name>
    <dbReference type="NCBI Taxonomy" id="591445"/>
    <lineage>
        <taxon>Eukaryota</taxon>
        <taxon>Metazoa</taxon>
        <taxon>Ecdysozoa</taxon>
        <taxon>Nematoda</taxon>
        <taxon>Chromadorea</taxon>
        <taxon>Rhabditida</taxon>
        <taxon>Tylenchina</taxon>
        <taxon>Panagrolaimomorpha</taxon>
        <taxon>Panagrolaimoidea</taxon>
        <taxon>Panagrolaimidae</taxon>
        <taxon>Panagrolaimus</taxon>
    </lineage>
</organism>
<reference evidence="2" key="1">
    <citation type="submission" date="2022-11" db="UniProtKB">
        <authorList>
            <consortium name="WormBaseParasite"/>
        </authorList>
    </citation>
    <scope>IDENTIFICATION</scope>
</reference>
<dbReference type="WBParaSite" id="ES5_v2.g24440.t1">
    <property type="protein sequence ID" value="ES5_v2.g24440.t1"/>
    <property type="gene ID" value="ES5_v2.g24440"/>
</dbReference>
<protein>
    <submittedName>
        <fullName evidence="2">Uncharacterized protein</fullName>
    </submittedName>
</protein>
<name>A0AC34G3T9_9BILA</name>
<evidence type="ECO:0000313" key="1">
    <source>
        <dbReference type="Proteomes" id="UP000887579"/>
    </source>
</evidence>
<sequence length="344" mass="38849">MYRRRNTNVKATAVEDTDDWGTPAAVVEDTDDWGTPTVAAAPSSQSSNTSQNSCSQGSRKYSSPPRKSILKKRRVSTEQHSKECNDCIPVSNVAALTCADPTTRRHDHTPVSKAANIDKVTKSDSFNMQPARERFYQSRCGKICKKLTPRYPRQEVKKIGSSSKPIRGKNFFEPSNEQRAFEQSPSQTPEILVKVTPENYKIGLQIGLFDESQRLSPVNLLAEFLTCDDSKNDSKNNVDSENENDLRSISSSESYGTQNYPFQLSSRAFDDKSAPFSSPKYSQRQQKEYGNFQSGVPSKSEEVINEYIHTPSKAVPSKYRQYSSGRRSQQRYDRKPGNQSRPYY</sequence>
<dbReference type="Proteomes" id="UP000887579">
    <property type="component" value="Unplaced"/>
</dbReference>
<accession>A0AC34G3T9</accession>
<proteinExistence type="predicted"/>